<name>A0AAD9CSK5_PAPLA</name>
<sequence>MEGGEPSVMDDLHTETSNSVQFPGRASSFGVQWTQSSPTNTPSITPGDPEDDRERYLRMKAAILHSAHITPQDIVHGRDGLFDPESYDWLDWGVDGNGGNPSRVSPDEGDESEAVAPTGSTLDPAVEDDPGGSHVTKTLGDSTEPSPTTSSTMTPSSEEPTSVSSPHEADTYGAAEPPSQPAVGPSSTATWAGEPVETLDVIIIPNDGNQSRTASPQSFYGRSPSNEPATPDTLSTT</sequence>
<organism evidence="2 3">
    <name type="scientific">Papiliotrema laurentii</name>
    <name type="common">Cryptococcus laurentii</name>
    <dbReference type="NCBI Taxonomy" id="5418"/>
    <lineage>
        <taxon>Eukaryota</taxon>
        <taxon>Fungi</taxon>
        <taxon>Dikarya</taxon>
        <taxon>Basidiomycota</taxon>
        <taxon>Agaricomycotina</taxon>
        <taxon>Tremellomycetes</taxon>
        <taxon>Tremellales</taxon>
        <taxon>Rhynchogastremaceae</taxon>
        <taxon>Papiliotrema</taxon>
    </lineage>
</organism>
<keyword evidence="3" id="KW-1185">Reference proteome</keyword>
<dbReference type="EMBL" id="JAODAN010000011">
    <property type="protein sequence ID" value="KAK1921169.1"/>
    <property type="molecule type" value="Genomic_DNA"/>
</dbReference>
<reference evidence="2" key="1">
    <citation type="submission" date="2023-02" db="EMBL/GenBank/DDBJ databases">
        <title>Identification and recombinant expression of a fungal hydrolase from Papiliotrema laurentii that hydrolyzes apple cutin and clears colloidal polyester polyurethane.</title>
        <authorList>
            <consortium name="DOE Joint Genome Institute"/>
            <person name="Roman V.A."/>
            <person name="Bojanowski C."/>
            <person name="Crable B.R."/>
            <person name="Wagner D.N."/>
            <person name="Hung C.S."/>
            <person name="Nadeau L.J."/>
            <person name="Schratz L."/>
            <person name="Haridas S."/>
            <person name="Pangilinan J."/>
            <person name="Lipzen A."/>
            <person name="Na H."/>
            <person name="Yan M."/>
            <person name="Ng V."/>
            <person name="Grigoriev I.V."/>
            <person name="Spatafora J.W."/>
            <person name="Barlow D."/>
            <person name="Biffinger J."/>
            <person name="Kelley-Loughnane N."/>
            <person name="Varaljay V.A."/>
            <person name="Crookes-Goodson W.J."/>
        </authorList>
    </citation>
    <scope>NUCLEOTIDE SEQUENCE</scope>
    <source>
        <strain evidence="2">5307AH</strain>
    </source>
</reference>
<dbReference type="AlphaFoldDB" id="A0AAD9CSK5"/>
<feature type="region of interest" description="Disordered" evidence="1">
    <location>
        <begin position="1"/>
        <end position="52"/>
    </location>
</feature>
<feature type="region of interest" description="Disordered" evidence="1">
    <location>
        <begin position="83"/>
        <end position="237"/>
    </location>
</feature>
<feature type="compositionally biased region" description="Polar residues" evidence="1">
    <location>
        <begin position="29"/>
        <end position="44"/>
    </location>
</feature>
<evidence type="ECO:0000313" key="3">
    <source>
        <dbReference type="Proteomes" id="UP001182556"/>
    </source>
</evidence>
<proteinExistence type="predicted"/>
<comment type="caution">
    <text evidence="2">The sequence shown here is derived from an EMBL/GenBank/DDBJ whole genome shotgun (WGS) entry which is preliminary data.</text>
</comment>
<protein>
    <submittedName>
        <fullName evidence="2">Uncharacterized protein</fullName>
    </submittedName>
</protein>
<evidence type="ECO:0000313" key="2">
    <source>
        <dbReference type="EMBL" id="KAK1921169.1"/>
    </source>
</evidence>
<gene>
    <name evidence="2" type="ORF">DB88DRAFT_499878</name>
</gene>
<evidence type="ECO:0000256" key="1">
    <source>
        <dbReference type="SAM" id="MobiDB-lite"/>
    </source>
</evidence>
<accession>A0AAD9CSK5</accession>
<feature type="compositionally biased region" description="Low complexity" evidence="1">
    <location>
        <begin position="142"/>
        <end position="166"/>
    </location>
</feature>
<dbReference type="Proteomes" id="UP001182556">
    <property type="component" value="Unassembled WGS sequence"/>
</dbReference>
<feature type="compositionally biased region" description="Polar residues" evidence="1">
    <location>
        <begin position="207"/>
        <end position="237"/>
    </location>
</feature>